<dbReference type="AlphaFoldDB" id="A0A914ZMB6"/>
<sequence>MHRSPHTRFCWLMFATEAHRTAPLPFCLLEKFFREKSCVFMAHLLVTCCFTIIGVKTASADILICYAESIINVNKRCWSSRHEFQRSGMRNLSFIDVGTRFFKTEVRSDAVHSSSSLHSFEFLLCTHLSVVIIRSSTEVRSSTALCPSHLPMTGRKSGEGTVSITSRLRT</sequence>
<dbReference type="WBParaSite" id="PgB07_g098_t08">
    <property type="protein sequence ID" value="PgB07_g098_t08"/>
    <property type="gene ID" value="PgB07_g098"/>
</dbReference>
<name>A0A914ZMB6_PARUN</name>
<reference evidence="2" key="1">
    <citation type="submission" date="2022-11" db="UniProtKB">
        <authorList>
            <consortium name="WormBaseParasite"/>
        </authorList>
    </citation>
    <scope>IDENTIFICATION</scope>
</reference>
<organism evidence="1 2">
    <name type="scientific">Parascaris univalens</name>
    <name type="common">Nematode worm</name>
    <dbReference type="NCBI Taxonomy" id="6257"/>
    <lineage>
        <taxon>Eukaryota</taxon>
        <taxon>Metazoa</taxon>
        <taxon>Ecdysozoa</taxon>
        <taxon>Nematoda</taxon>
        <taxon>Chromadorea</taxon>
        <taxon>Rhabditida</taxon>
        <taxon>Spirurina</taxon>
        <taxon>Ascaridomorpha</taxon>
        <taxon>Ascaridoidea</taxon>
        <taxon>Ascarididae</taxon>
        <taxon>Parascaris</taxon>
    </lineage>
</organism>
<accession>A0A914ZMB6</accession>
<dbReference type="Proteomes" id="UP000887569">
    <property type="component" value="Unplaced"/>
</dbReference>
<protein>
    <submittedName>
        <fullName evidence="2">Protein kinase domain-containing protein</fullName>
    </submittedName>
</protein>
<proteinExistence type="predicted"/>
<evidence type="ECO:0000313" key="2">
    <source>
        <dbReference type="WBParaSite" id="PgB07_g098_t08"/>
    </source>
</evidence>
<keyword evidence="1" id="KW-1185">Reference proteome</keyword>
<evidence type="ECO:0000313" key="1">
    <source>
        <dbReference type="Proteomes" id="UP000887569"/>
    </source>
</evidence>